<keyword evidence="4" id="KW-0964">Secreted</keyword>
<gene>
    <name evidence="17" type="primary">DEFB1</name>
</gene>
<evidence type="ECO:0000256" key="15">
    <source>
        <dbReference type="SAM" id="SignalP"/>
    </source>
</evidence>
<reference evidence="17 18" key="1">
    <citation type="submission" date="2014-03" db="EMBL/GenBank/DDBJ databases">
        <authorList>
            <person name="Warren W."/>
            <person name="Wilson R.K."/>
        </authorList>
    </citation>
    <scope>NUCLEOTIDE SEQUENCE</scope>
</reference>
<evidence type="ECO:0000256" key="1">
    <source>
        <dbReference type="ARBA" id="ARBA00004370"/>
    </source>
</evidence>
<dbReference type="GeneTree" id="ENSGT00390000017014"/>
<evidence type="ECO:0000256" key="3">
    <source>
        <dbReference type="ARBA" id="ARBA00007371"/>
    </source>
</evidence>
<dbReference type="CTD" id="1672"/>
<keyword evidence="7" id="KW-0211">Defensin</keyword>
<name>A0A0D9RWQ1_CHLSB</name>
<keyword evidence="8" id="KW-0044">Antibiotic</keyword>
<dbReference type="OrthoDB" id="9622366at2759"/>
<evidence type="ECO:0000313" key="18">
    <source>
        <dbReference type="Proteomes" id="UP000029965"/>
    </source>
</evidence>
<dbReference type="GO" id="GO:0042802">
    <property type="term" value="F:identical protein binding"/>
    <property type="evidence" value="ECO:0007669"/>
    <property type="project" value="Ensembl"/>
</dbReference>
<organism evidence="17 18">
    <name type="scientific">Chlorocebus sabaeus</name>
    <name type="common">Green monkey</name>
    <name type="synonym">Simia sabaea</name>
    <dbReference type="NCBI Taxonomy" id="60711"/>
    <lineage>
        <taxon>Eukaryota</taxon>
        <taxon>Metazoa</taxon>
        <taxon>Chordata</taxon>
        <taxon>Craniata</taxon>
        <taxon>Vertebrata</taxon>
        <taxon>Euteleostomi</taxon>
        <taxon>Mammalia</taxon>
        <taxon>Eutheria</taxon>
        <taxon>Euarchontoglires</taxon>
        <taxon>Primates</taxon>
        <taxon>Haplorrhini</taxon>
        <taxon>Catarrhini</taxon>
        <taxon>Cercopithecidae</taxon>
        <taxon>Cercopithecinae</taxon>
        <taxon>Chlorocebus</taxon>
    </lineage>
</organism>
<dbReference type="Pfam" id="PF00711">
    <property type="entry name" value="Defensin_beta"/>
    <property type="match status" value="1"/>
</dbReference>
<sequence>MRTSYLLLFTLCLLLSEMASGDNFLTGLGHRSDHYNCVRSGGQCLYSACPIYTKIQGTCYHGKAKCCK</sequence>
<dbReference type="GO" id="GO:0002227">
    <property type="term" value="P:innate immune response in mucosa"/>
    <property type="evidence" value="ECO:0007669"/>
    <property type="project" value="Ensembl"/>
</dbReference>
<dbReference type="Proteomes" id="UP000029965">
    <property type="component" value="Chromosome 8"/>
</dbReference>
<dbReference type="Gene3D" id="3.10.360.10">
    <property type="entry name" value="Antimicrobial Peptide, Beta-defensin 2, Chain A"/>
    <property type="match status" value="1"/>
</dbReference>
<evidence type="ECO:0000256" key="2">
    <source>
        <dbReference type="ARBA" id="ARBA00004613"/>
    </source>
</evidence>
<dbReference type="PANTHER" id="PTHR21388:SF9">
    <property type="entry name" value="BETA-DEFENSIN 1"/>
    <property type="match status" value="1"/>
</dbReference>
<reference evidence="17" key="3">
    <citation type="submission" date="2025-09" db="UniProtKB">
        <authorList>
            <consortium name="Ensembl"/>
        </authorList>
    </citation>
    <scope>IDENTIFICATION</scope>
</reference>
<keyword evidence="5" id="KW-0929">Antimicrobial</keyword>
<dbReference type="STRING" id="60711.ENSCSAP00000013040"/>
<evidence type="ECO:0000256" key="6">
    <source>
        <dbReference type="ARBA" id="ARBA00022729"/>
    </source>
</evidence>
<comment type="subcellular location">
    <subcellularLocation>
        <location evidence="1">Membrane</location>
    </subcellularLocation>
    <subcellularLocation>
        <location evidence="2">Secreted</location>
    </subcellularLocation>
</comment>
<evidence type="ECO:0000256" key="14">
    <source>
        <dbReference type="ARBA" id="ARBA00041630"/>
    </source>
</evidence>
<feature type="domain" description="Beta-defensin-like" evidence="16">
    <location>
        <begin position="33"/>
        <end position="68"/>
    </location>
</feature>
<protein>
    <recommendedName>
        <fullName evidence="13">Beta-defensin 1</fullName>
    </recommendedName>
    <alternativeName>
        <fullName evidence="14">Defensin, beta 1</fullName>
    </alternativeName>
</protein>
<evidence type="ECO:0000256" key="9">
    <source>
        <dbReference type="ARBA" id="ARBA00023136"/>
    </source>
</evidence>
<evidence type="ECO:0000256" key="12">
    <source>
        <dbReference type="ARBA" id="ARBA00037394"/>
    </source>
</evidence>
<dbReference type="Bgee" id="ENSCSAG00000016993">
    <property type="expression patterns" value="Expressed in liver and 3 other cell types or tissues"/>
</dbReference>
<evidence type="ECO:0000256" key="5">
    <source>
        <dbReference type="ARBA" id="ARBA00022529"/>
    </source>
</evidence>
<keyword evidence="9" id="KW-0472">Membrane</keyword>
<keyword evidence="18" id="KW-1185">Reference proteome</keyword>
<comment type="function">
    <text evidence="12">Has bactericidal activity. May act as a ligand for C-C chemokine receptor CCR6. Positively regulates the sperm motility and bactericidal activity in a CCR6-dependent manner. Binds to CCR6 and triggers Ca2+ mobilization in the sperm which is important for its motility.</text>
</comment>
<dbReference type="GO" id="GO:0060474">
    <property type="term" value="P:positive regulation of flagellated sperm motility involved in capacitation"/>
    <property type="evidence" value="ECO:0007669"/>
    <property type="project" value="Ensembl"/>
</dbReference>
<dbReference type="GO" id="GO:0031731">
    <property type="term" value="F:CCR6 chemokine receptor binding"/>
    <property type="evidence" value="ECO:0007669"/>
    <property type="project" value="Ensembl"/>
</dbReference>
<dbReference type="KEGG" id="csab:103215297"/>
<dbReference type="GO" id="GO:1990742">
    <property type="term" value="C:microvesicle"/>
    <property type="evidence" value="ECO:0007669"/>
    <property type="project" value="Ensembl"/>
</dbReference>
<dbReference type="GO" id="GO:0050830">
    <property type="term" value="P:defense response to Gram-positive bacterium"/>
    <property type="evidence" value="ECO:0007669"/>
    <property type="project" value="Ensembl"/>
</dbReference>
<dbReference type="PANTHER" id="PTHR21388">
    <property type="entry name" value="BETA-DEFENSIN-RELATED"/>
    <property type="match status" value="1"/>
</dbReference>
<dbReference type="InterPro" id="IPR001855">
    <property type="entry name" value="Defensin_beta-like"/>
</dbReference>
<dbReference type="GO" id="GO:0005615">
    <property type="term" value="C:extracellular space"/>
    <property type="evidence" value="ECO:0007669"/>
    <property type="project" value="Ensembl"/>
</dbReference>
<keyword evidence="6 15" id="KW-0732">Signal</keyword>
<evidence type="ECO:0000256" key="10">
    <source>
        <dbReference type="ARBA" id="ARBA00023157"/>
    </source>
</evidence>
<dbReference type="SUPFAM" id="SSF57392">
    <property type="entry name" value="Defensin-like"/>
    <property type="match status" value="1"/>
</dbReference>
<dbReference type="GO" id="GO:0019722">
    <property type="term" value="P:calcium-mediated signaling"/>
    <property type="evidence" value="ECO:0007669"/>
    <property type="project" value="Ensembl"/>
</dbReference>
<feature type="chain" id="PRO_5002346202" description="Beta-defensin 1" evidence="15">
    <location>
        <begin position="22"/>
        <end position="68"/>
    </location>
</feature>
<reference evidence="17" key="2">
    <citation type="submission" date="2025-08" db="UniProtKB">
        <authorList>
            <consortium name="Ensembl"/>
        </authorList>
    </citation>
    <scope>IDENTIFICATION</scope>
</reference>
<evidence type="ECO:0000313" key="17">
    <source>
        <dbReference type="Ensembl" id="ENSCSAP00000013040.1"/>
    </source>
</evidence>
<dbReference type="BioGRID-ORCS" id="103215297">
    <property type="hits" value="0 hits in 9 CRISPR screens"/>
</dbReference>
<evidence type="ECO:0000256" key="8">
    <source>
        <dbReference type="ARBA" id="ARBA00023022"/>
    </source>
</evidence>
<evidence type="ECO:0000256" key="13">
    <source>
        <dbReference type="ARBA" id="ARBA00040807"/>
    </source>
</evidence>
<dbReference type="EMBL" id="AQIB01160226">
    <property type="status" value="NOT_ANNOTATED_CDS"/>
    <property type="molecule type" value="Genomic_DNA"/>
</dbReference>
<proteinExistence type="inferred from homology"/>
<evidence type="ECO:0000256" key="4">
    <source>
        <dbReference type="ARBA" id="ARBA00022525"/>
    </source>
</evidence>
<evidence type="ECO:0000259" key="16">
    <source>
        <dbReference type="Pfam" id="PF00711"/>
    </source>
</evidence>
<feature type="signal peptide" evidence="15">
    <location>
        <begin position="1"/>
        <end position="21"/>
    </location>
</feature>
<dbReference type="GO" id="GO:0019731">
    <property type="term" value="P:antibacterial humoral response"/>
    <property type="evidence" value="ECO:0007669"/>
    <property type="project" value="Ensembl"/>
</dbReference>
<dbReference type="GO" id="GO:0061844">
    <property type="term" value="P:antimicrobial humoral immune response mediated by antimicrobial peptide"/>
    <property type="evidence" value="ECO:0007669"/>
    <property type="project" value="Ensembl"/>
</dbReference>
<dbReference type="FunFam" id="3.10.360.10:FF:000001">
    <property type="entry name" value="Beta-defensin 1"/>
    <property type="match status" value="1"/>
</dbReference>
<dbReference type="OMA" id="SGKAKCC"/>
<evidence type="ECO:0000256" key="7">
    <source>
        <dbReference type="ARBA" id="ARBA00022940"/>
    </source>
</evidence>
<dbReference type="SMR" id="A0A0D9RWQ1"/>
<keyword evidence="10" id="KW-1015">Disulfide bond</keyword>
<dbReference type="GO" id="GO:0050829">
    <property type="term" value="P:defense response to Gram-negative bacterium"/>
    <property type="evidence" value="ECO:0007669"/>
    <property type="project" value="Ensembl"/>
</dbReference>
<dbReference type="GeneID" id="103215297"/>
<evidence type="ECO:0000256" key="11">
    <source>
        <dbReference type="ARBA" id="ARBA00024380"/>
    </source>
</evidence>
<dbReference type="GO" id="GO:0097225">
    <property type="term" value="C:sperm midpiece"/>
    <property type="evidence" value="ECO:0007669"/>
    <property type="project" value="Ensembl"/>
</dbReference>
<dbReference type="eggNOG" id="ENOG502TDMV">
    <property type="taxonomic scope" value="Eukaryota"/>
</dbReference>
<comment type="subunit">
    <text evidence="11">Monomer. Homodimer.</text>
</comment>
<dbReference type="RefSeq" id="XP_007959804.1">
    <property type="nucleotide sequence ID" value="XM_007961613.3"/>
</dbReference>
<accession>A0A0D9RWQ1</accession>
<dbReference type="GO" id="GO:0016020">
    <property type="term" value="C:membrane"/>
    <property type="evidence" value="ECO:0007669"/>
    <property type="project" value="UniProtKB-SubCell"/>
</dbReference>
<comment type="similarity">
    <text evidence="3">Belongs to the beta-defensin family.</text>
</comment>
<dbReference type="AlphaFoldDB" id="A0A0D9RWQ1"/>
<dbReference type="Ensembl" id="ENSCSAT00000015090.1">
    <property type="protein sequence ID" value="ENSCSAP00000013040.1"/>
    <property type="gene ID" value="ENSCSAG00000016993.1"/>
</dbReference>